<evidence type="ECO:0000313" key="1">
    <source>
        <dbReference type="EMBL" id="CAH2104089.1"/>
    </source>
</evidence>
<dbReference type="Proteomes" id="UP001153954">
    <property type="component" value="Unassembled WGS sequence"/>
</dbReference>
<proteinExistence type="predicted"/>
<gene>
    <name evidence="1" type="ORF">EEDITHA_LOCUS18517</name>
</gene>
<dbReference type="EMBL" id="CAKOGL010000027">
    <property type="protein sequence ID" value="CAH2104089.1"/>
    <property type="molecule type" value="Genomic_DNA"/>
</dbReference>
<reference evidence="1" key="1">
    <citation type="submission" date="2022-03" db="EMBL/GenBank/DDBJ databases">
        <authorList>
            <person name="Tunstrom K."/>
        </authorList>
    </citation>
    <scope>NUCLEOTIDE SEQUENCE</scope>
</reference>
<accession>A0AAU9UWP8</accession>
<sequence length="148" mass="17034">MWISLGHIGNDRLNNACHCHLNVSAGLCRSEETCWPLDVQGVGHKLTLFKAYCRSLLDVLWANYLQKYDALRIQYNNVLRAVLRKLRHWRARQWQKSTMFTLHMLISMRSCTTASMMYRLLSSSSVLLSTLAVKAYSPGGQSVKKIMR</sequence>
<keyword evidence="2" id="KW-1185">Reference proteome</keyword>
<comment type="caution">
    <text evidence="1">The sequence shown here is derived from an EMBL/GenBank/DDBJ whole genome shotgun (WGS) entry which is preliminary data.</text>
</comment>
<organism evidence="1 2">
    <name type="scientific">Euphydryas editha</name>
    <name type="common">Edith's checkerspot</name>
    <dbReference type="NCBI Taxonomy" id="104508"/>
    <lineage>
        <taxon>Eukaryota</taxon>
        <taxon>Metazoa</taxon>
        <taxon>Ecdysozoa</taxon>
        <taxon>Arthropoda</taxon>
        <taxon>Hexapoda</taxon>
        <taxon>Insecta</taxon>
        <taxon>Pterygota</taxon>
        <taxon>Neoptera</taxon>
        <taxon>Endopterygota</taxon>
        <taxon>Lepidoptera</taxon>
        <taxon>Glossata</taxon>
        <taxon>Ditrysia</taxon>
        <taxon>Papilionoidea</taxon>
        <taxon>Nymphalidae</taxon>
        <taxon>Nymphalinae</taxon>
        <taxon>Euphydryas</taxon>
    </lineage>
</organism>
<evidence type="ECO:0000313" key="2">
    <source>
        <dbReference type="Proteomes" id="UP001153954"/>
    </source>
</evidence>
<dbReference type="AlphaFoldDB" id="A0AAU9UWP8"/>
<name>A0AAU9UWP8_EUPED</name>
<protein>
    <submittedName>
        <fullName evidence="1">Uncharacterized protein</fullName>
    </submittedName>
</protein>